<evidence type="ECO:0000256" key="1">
    <source>
        <dbReference type="ARBA" id="ARBA00004477"/>
    </source>
</evidence>
<keyword evidence="5 6" id="KW-0472">Membrane</keyword>
<dbReference type="GO" id="GO:0005789">
    <property type="term" value="C:endoplasmic reticulum membrane"/>
    <property type="evidence" value="ECO:0007669"/>
    <property type="project" value="UniProtKB-SubCell"/>
</dbReference>
<protein>
    <recommendedName>
        <fullName evidence="9">Transmembrane protein 199</fullName>
    </recommendedName>
</protein>
<dbReference type="PANTHER" id="PTHR31394:SF1">
    <property type="entry name" value="TRANSMEMBRANE PROTEIN 199"/>
    <property type="match status" value="1"/>
</dbReference>
<evidence type="ECO:0000313" key="8">
    <source>
        <dbReference type="Proteomes" id="UP000887567"/>
    </source>
</evidence>
<keyword evidence="4 6" id="KW-1133">Transmembrane helix</keyword>
<sequence length="199" mass="22425">MVVNVLLTRRIQKAIVDVQESGETPKELSDRLSEYCSKDLDGNKDKEASIEFSLVREVWQLLKKNSFRSGEDKLIYLHELLEGSEVYVSPPKPPERNPELVARLKKLQAQQDRLKYDAMVSNLGPKYDAAKELGTEVRTTSKQLSSIFNFLVSIAAAFVFGFIASQYAFPNLGMRVIIGIIMACVVAIADIYFMARTEI</sequence>
<dbReference type="InterPro" id="IPR021013">
    <property type="entry name" value="ATPase_Vma12"/>
</dbReference>
<reference evidence="7" key="1">
    <citation type="submission" date="2022-11" db="UniProtKB">
        <authorList>
            <consortium name="EnsemblMetazoa"/>
        </authorList>
    </citation>
    <scope>IDENTIFICATION</scope>
</reference>
<organism evidence="7 8">
    <name type="scientific">Exaiptasia diaphana</name>
    <name type="common">Tropical sea anemone</name>
    <name type="synonym">Aiptasia pulchella</name>
    <dbReference type="NCBI Taxonomy" id="2652724"/>
    <lineage>
        <taxon>Eukaryota</taxon>
        <taxon>Metazoa</taxon>
        <taxon>Cnidaria</taxon>
        <taxon>Anthozoa</taxon>
        <taxon>Hexacorallia</taxon>
        <taxon>Actiniaria</taxon>
        <taxon>Aiptasiidae</taxon>
        <taxon>Exaiptasia</taxon>
    </lineage>
</organism>
<dbReference type="AlphaFoldDB" id="A0A913X7F5"/>
<evidence type="ECO:0000313" key="7">
    <source>
        <dbReference type="EnsemblMetazoa" id="XP_020900020.1"/>
    </source>
</evidence>
<evidence type="ECO:0000256" key="5">
    <source>
        <dbReference type="ARBA" id="ARBA00023136"/>
    </source>
</evidence>
<dbReference type="OrthoDB" id="19981at2759"/>
<evidence type="ECO:0000256" key="6">
    <source>
        <dbReference type="SAM" id="Phobius"/>
    </source>
</evidence>
<accession>A0A913X7F5</accession>
<comment type="subcellular location">
    <subcellularLocation>
        <location evidence="1">Endoplasmic reticulum membrane</location>
        <topology evidence="1">Multi-pass membrane protein</topology>
    </subcellularLocation>
</comment>
<dbReference type="EnsemblMetazoa" id="XM_021044361.2">
    <property type="protein sequence ID" value="XP_020900020.1"/>
    <property type="gene ID" value="LOC110238673"/>
</dbReference>
<dbReference type="KEGG" id="epa:110238673"/>
<proteinExistence type="predicted"/>
<name>A0A913X7F5_EXADI</name>
<evidence type="ECO:0000256" key="2">
    <source>
        <dbReference type="ARBA" id="ARBA00022692"/>
    </source>
</evidence>
<feature type="transmembrane region" description="Helical" evidence="6">
    <location>
        <begin position="147"/>
        <end position="169"/>
    </location>
</feature>
<dbReference type="Pfam" id="PF11712">
    <property type="entry name" value="Vma12"/>
    <property type="match status" value="1"/>
</dbReference>
<dbReference type="PANTHER" id="PTHR31394">
    <property type="entry name" value="TRANSMEMBRANE PROTEIN 199"/>
    <property type="match status" value="1"/>
</dbReference>
<keyword evidence="2 6" id="KW-0812">Transmembrane</keyword>
<evidence type="ECO:0000256" key="4">
    <source>
        <dbReference type="ARBA" id="ARBA00022989"/>
    </source>
</evidence>
<dbReference type="RefSeq" id="XP_020900020.1">
    <property type="nucleotide sequence ID" value="XM_021044361.2"/>
</dbReference>
<dbReference type="GO" id="GO:0070072">
    <property type="term" value="P:vacuolar proton-transporting V-type ATPase complex assembly"/>
    <property type="evidence" value="ECO:0007669"/>
    <property type="project" value="InterPro"/>
</dbReference>
<dbReference type="Proteomes" id="UP000887567">
    <property type="component" value="Unplaced"/>
</dbReference>
<dbReference type="OMA" id="FMARIEI"/>
<keyword evidence="8" id="KW-1185">Reference proteome</keyword>
<feature type="transmembrane region" description="Helical" evidence="6">
    <location>
        <begin position="175"/>
        <end position="195"/>
    </location>
</feature>
<evidence type="ECO:0000256" key="3">
    <source>
        <dbReference type="ARBA" id="ARBA00022824"/>
    </source>
</evidence>
<dbReference type="GeneID" id="110238673"/>
<keyword evidence="3" id="KW-0256">Endoplasmic reticulum</keyword>
<evidence type="ECO:0008006" key="9">
    <source>
        <dbReference type="Google" id="ProtNLM"/>
    </source>
</evidence>